<reference evidence="3 4" key="1">
    <citation type="submission" date="2023-11" db="EMBL/GenBank/DDBJ databases">
        <title>Draft genome sequence and annotation of the polyextremotolerant black yeast-like fungus Aureobasidium pullulans NRRL 62042.</title>
        <authorList>
            <person name="Dielentheis-Frenken M.R.E."/>
            <person name="Wibberg D."/>
            <person name="Blank L.M."/>
            <person name="Tiso T."/>
        </authorList>
    </citation>
    <scope>NUCLEOTIDE SEQUENCE [LARGE SCALE GENOMIC DNA]</scope>
    <source>
        <strain evidence="3 4">NRRL 62042</strain>
    </source>
</reference>
<evidence type="ECO:0000256" key="2">
    <source>
        <dbReference type="SAM" id="Phobius"/>
    </source>
</evidence>
<name>A0ABR0T5N0_AURPU</name>
<protein>
    <submittedName>
        <fullName evidence="3">Uncharacterized protein</fullName>
    </submittedName>
</protein>
<gene>
    <name evidence="3" type="ORF">QM012_005547</name>
</gene>
<keyword evidence="4" id="KW-1185">Reference proteome</keyword>
<keyword evidence="2" id="KW-1133">Transmembrane helix</keyword>
<organism evidence="3 4">
    <name type="scientific">Aureobasidium pullulans</name>
    <name type="common">Black yeast</name>
    <name type="synonym">Pullularia pullulans</name>
    <dbReference type="NCBI Taxonomy" id="5580"/>
    <lineage>
        <taxon>Eukaryota</taxon>
        <taxon>Fungi</taxon>
        <taxon>Dikarya</taxon>
        <taxon>Ascomycota</taxon>
        <taxon>Pezizomycotina</taxon>
        <taxon>Dothideomycetes</taxon>
        <taxon>Dothideomycetidae</taxon>
        <taxon>Dothideales</taxon>
        <taxon>Saccotheciaceae</taxon>
        <taxon>Aureobasidium</taxon>
    </lineage>
</organism>
<feature type="region of interest" description="Disordered" evidence="1">
    <location>
        <begin position="62"/>
        <end position="86"/>
    </location>
</feature>
<evidence type="ECO:0000313" key="3">
    <source>
        <dbReference type="EMBL" id="KAK5999422.1"/>
    </source>
</evidence>
<dbReference type="Proteomes" id="UP001341245">
    <property type="component" value="Unassembled WGS sequence"/>
</dbReference>
<comment type="caution">
    <text evidence="3">The sequence shown here is derived from an EMBL/GenBank/DDBJ whole genome shotgun (WGS) entry which is preliminary data.</text>
</comment>
<evidence type="ECO:0000313" key="4">
    <source>
        <dbReference type="Proteomes" id="UP001341245"/>
    </source>
</evidence>
<keyword evidence="2" id="KW-0472">Membrane</keyword>
<proteinExistence type="predicted"/>
<feature type="compositionally biased region" description="Basic residues" evidence="1">
    <location>
        <begin position="76"/>
        <end position="86"/>
    </location>
</feature>
<accession>A0ABR0T5N0</accession>
<keyword evidence="2" id="KW-0812">Transmembrane</keyword>
<evidence type="ECO:0000256" key="1">
    <source>
        <dbReference type="SAM" id="MobiDB-lite"/>
    </source>
</evidence>
<sequence>MTTSIVFSIHDVINVRLNINILAIAFWCAVAALAVSTPARAERSRRRHQINALLSQAEDLVRRQGEEDAGEEGAARRRRGARVGRN</sequence>
<dbReference type="EMBL" id="JASGXD010000025">
    <property type="protein sequence ID" value="KAK5999422.1"/>
    <property type="molecule type" value="Genomic_DNA"/>
</dbReference>
<feature type="transmembrane region" description="Helical" evidence="2">
    <location>
        <begin position="17"/>
        <end position="37"/>
    </location>
</feature>